<evidence type="ECO:0008006" key="4">
    <source>
        <dbReference type="Google" id="ProtNLM"/>
    </source>
</evidence>
<comment type="caution">
    <text evidence="2">The sequence shown here is derived from an EMBL/GenBank/DDBJ whole genome shotgun (WGS) entry which is preliminary data.</text>
</comment>
<feature type="transmembrane region" description="Helical" evidence="1">
    <location>
        <begin position="96"/>
        <end position="114"/>
    </location>
</feature>
<dbReference type="AlphaFoldDB" id="A0A323V4P4"/>
<protein>
    <recommendedName>
        <fullName evidence="4">ABC transporter permease</fullName>
    </recommendedName>
</protein>
<keyword evidence="3" id="KW-1185">Reference proteome</keyword>
<accession>A0A323V4P4</accession>
<keyword evidence="1" id="KW-0472">Membrane</keyword>
<keyword evidence="1" id="KW-1133">Transmembrane helix</keyword>
<evidence type="ECO:0000313" key="2">
    <source>
        <dbReference type="EMBL" id="PZA19030.1"/>
    </source>
</evidence>
<feature type="transmembrane region" description="Helical" evidence="1">
    <location>
        <begin position="60"/>
        <end position="84"/>
    </location>
</feature>
<dbReference type="Proteomes" id="UP000247602">
    <property type="component" value="Unassembled WGS sequence"/>
</dbReference>
<proteinExistence type="predicted"/>
<gene>
    <name evidence="2" type="ORF">DMO24_22920</name>
</gene>
<evidence type="ECO:0000256" key="1">
    <source>
        <dbReference type="SAM" id="Phobius"/>
    </source>
</evidence>
<keyword evidence="1" id="KW-0812">Transmembrane</keyword>
<organism evidence="2 3">
    <name type="scientific">Modestobacter versicolor</name>
    <dbReference type="NCBI Taxonomy" id="429133"/>
    <lineage>
        <taxon>Bacteria</taxon>
        <taxon>Bacillati</taxon>
        <taxon>Actinomycetota</taxon>
        <taxon>Actinomycetes</taxon>
        <taxon>Geodermatophilales</taxon>
        <taxon>Geodermatophilaceae</taxon>
        <taxon>Modestobacter</taxon>
    </lineage>
</organism>
<dbReference type="EMBL" id="QKNV01000465">
    <property type="protein sequence ID" value="PZA19030.1"/>
    <property type="molecule type" value="Genomic_DNA"/>
</dbReference>
<name>A0A323V4P4_9ACTN</name>
<feature type="non-terminal residue" evidence="2">
    <location>
        <position position="155"/>
    </location>
</feature>
<sequence>MSAALRLWWSLARRQGPDRLTTGLAVVAFSAVTWALLTTLGGVRAFVDRAAGSADDDADFYVVLAMTAAALILVPLVTLGGAAARLAVARRNARLAALRLAGATTGQVTGMALADALVQAVAGALAGAALYGATLPLVALLQFQGRAFAVGELWV</sequence>
<feature type="transmembrane region" description="Helical" evidence="1">
    <location>
        <begin position="20"/>
        <end position="40"/>
    </location>
</feature>
<evidence type="ECO:0000313" key="3">
    <source>
        <dbReference type="Proteomes" id="UP000247602"/>
    </source>
</evidence>
<reference evidence="2 3" key="1">
    <citation type="submission" date="2018-06" db="EMBL/GenBank/DDBJ databases">
        <title>Draft genome sequence of Modestobacter versicolor CP153-2.</title>
        <authorList>
            <person name="Gundlapally S.R."/>
        </authorList>
    </citation>
    <scope>NUCLEOTIDE SEQUENCE [LARGE SCALE GENOMIC DNA]</scope>
    <source>
        <strain evidence="2 3">CP153-2</strain>
    </source>
</reference>
<feature type="transmembrane region" description="Helical" evidence="1">
    <location>
        <begin position="120"/>
        <end position="141"/>
    </location>
</feature>